<evidence type="ECO:0000313" key="1">
    <source>
        <dbReference type="EMBL" id="KAI8541439.1"/>
    </source>
</evidence>
<comment type="caution">
    <text evidence="1">The sequence shown here is derived from an EMBL/GenBank/DDBJ whole genome shotgun (WGS) entry which is preliminary data.</text>
</comment>
<gene>
    <name evidence="1" type="ORF">RHMOL_Rhmol08G0060700</name>
</gene>
<organism evidence="1 2">
    <name type="scientific">Rhododendron molle</name>
    <name type="common">Chinese azalea</name>
    <name type="synonym">Azalea mollis</name>
    <dbReference type="NCBI Taxonomy" id="49168"/>
    <lineage>
        <taxon>Eukaryota</taxon>
        <taxon>Viridiplantae</taxon>
        <taxon>Streptophyta</taxon>
        <taxon>Embryophyta</taxon>
        <taxon>Tracheophyta</taxon>
        <taxon>Spermatophyta</taxon>
        <taxon>Magnoliopsida</taxon>
        <taxon>eudicotyledons</taxon>
        <taxon>Gunneridae</taxon>
        <taxon>Pentapetalae</taxon>
        <taxon>asterids</taxon>
        <taxon>Ericales</taxon>
        <taxon>Ericaceae</taxon>
        <taxon>Ericoideae</taxon>
        <taxon>Rhodoreae</taxon>
        <taxon>Rhododendron</taxon>
    </lineage>
</organism>
<dbReference type="EMBL" id="CM046395">
    <property type="protein sequence ID" value="KAI8541439.1"/>
    <property type="molecule type" value="Genomic_DNA"/>
</dbReference>
<accession>A0ACC0MKM7</accession>
<keyword evidence="2" id="KW-1185">Reference proteome</keyword>
<reference evidence="1" key="1">
    <citation type="submission" date="2022-02" db="EMBL/GenBank/DDBJ databases">
        <title>Plant Genome Project.</title>
        <authorList>
            <person name="Zhang R.-G."/>
        </authorList>
    </citation>
    <scope>NUCLEOTIDE SEQUENCE</scope>
    <source>
        <strain evidence="1">AT1</strain>
    </source>
</reference>
<evidence type="ECO:0000313" key="2">
    <source>
        <dbReference type="Proteomes" id="UP001062846"/>
    </source>
</evidence>
<dbReference type="Proteomes" id="UP001062846">
    <property type="component" value="Chromosome 8"/>
</dbReference>
<proteinExistence type="predicted"/>
<name>A0ACC0MKM7_RHOML</name>
<sequence length="775" mass="85509">MEEKAIINRAVLGVLLGEHGFTGVAVQSNQDVGSVFSSLCSEAENRVPVYREESAAAGYGLGCFLSDWGEASMIRAERILLKHAFADPFNVRFLFLSDSCIPLYNFSYTYDYIMSAPTSFVDSFSDTKEGRYNPKMHPVIPLHNWRKGSQPADVSKEHNCIPDEHYVQTLLAREGLEGEITRRTLTHTSWDLSSVKDPKRQGWHPVTYKLADATPTVIQSIKGIDNIYYETEYRREWCTSKGKPSPCFLFARKFTRSAALRLLNMNYGFLDSIEPANVILEKDRNVNNVEIVSAIDRTMKKHADSILHALEGVSARLSQLESRTHHLENSMDDLKISSGTNHGSTDGQLRQLENILREVQEGVQGIRDKQDRVEGQLHLLQVSKKEPQPDTPHNTTQPDNLHQAPPPPQQFHQPLPPAIIQPPSTLSLPNAPPTASQQNLAPPVQLQHQYPPNQISSVPQREPYFPPPPGQTQEAPNQQYQHPPPPQQLPPPLPAPPQPYQPPPRPPQYNQPPPQQHPSLSTVNPPQPQLSLGHHLEEPPYGPPQNYPPNLHQPPPHPPSGTQQYYGAPPNMYEAPSSRPNSGFSSSYGLGPSSGSNEPYSYSGSSSQYGGGSMKQHLSSASAQGGGNVYPQLPTAHVLPQALPTATGVGGGVGSGSGGSGNRVPIDDVVDKLSTMGFTRDQVRATVRKLTENGQSVDLNVVLDKLMNEGEGQPQRVVAVMEVVVRQWCNVVRSENTEEGGRQQEERRGQWWWLWLWRSMVVAIEVCGGGGGNGN</sequence>
<protein>
    <submittedName>
        <fullName evidence="1">Uncharacterized protein</fullName>
    </submittedName>
</protein>